<keyword evidence="4" id="KW-0449">Lipoprotein</keyword>
<evidence type="ECO:0000256" key="3">
    <source>
        <dbReference type="ARBA" id="ARBA00023139"/>
    </source>
</evidence>
<name>A0A0R3MJG5_9BRAD</name>
<keyword evidence="2" id="KW-0472">Membrane</keyword>
<evidence type="ECO:0000313" key="7">
    <source>
        <dbReference type="EMBL" id="KRR20076.1"/>
    </source>
</evidence>
<reference evidence="7 8" key="1">
    <citation type="submission" date="2014-03" db="EMBL/GenBank/DDBJ databases">
        <title>Bradyrhizobium valentinum sp. nov., isolated from effective nodules of Lupinus mariae-josephae, a lupine endemic of basic-lime soils in Eastern Spain.</title>
        <authorList>
            <person name="Duran D."/>
            <person name="Rey L."/>
            <person name="Navarro A."/>
            <person name="Busquets A."/>
            <person name="Imperial J."/>
            <person name="Ruiz-Argueso T."/>
        </authorList>
    </citation>
    <scope>NUCLEOTIDE SEQUENCE [LARGE SCALE GENOMIC DNA]</scope>
    <source>
        <strain evidence="7 8">Ro19</strain>
    </source>
</reference>
<dbReference type="SUPFAM" id="SSF141488">
    <property type="entry name" value="YdhA-like"/>
    <property type="match status" value="1"/>
</dbReference>
<dbReference type="OrthoDB" id="8237088at2"/>
<feature type="domain" description="C-type lysozyme inhibitor" evidence="6">
    <location>
        <begin position="34"/>
        <end position="82"/>
    </location>
</feature>
<evidence type="ECO:0000259" key="6">
    <source>
        <dbReference type="Pfam" id="PF09864"/>
    </source>
</evidence>
<feature type="chain" id="PRO_5006444193" description="C-type lysozyme inhibitor domain-containing protein" evidence="5">
    <location>
        <begin position="28"/>
        <end position="105"/>
    </location>
</feature>
<evidence type="ECO:0000256" key="5">
    <source>
        <dbReference type="SAM" id="SignalP"/>
    </source>
</evidence>
<evidence type="ECO:0000256" key="2">
    <source>
        <dbReference type="ARBA" id="ARBA00023136"/>
    </source>
</evidence>
<dbReference type="RefSeq" id="WP_057846552.1">
    <property type="nucleotide sequence ID" value="NZ_LLYA01000181.1"/>
</dbReference>
<dbReference type="Proteomes" id="UP000052023">
    <property type="component" value="Unassembled WGS sequence"/>
</dbReference>
<keyword evidence="3" id="KW-0564">Palmitate</keyword>
<sequence length="105" mass="11617">MNRRNITIFGAALGFAAVATMPSQASAQSSFQNYRCADGSQFTVGFFQYDKRAHLQLDGKAVTLPKRWTLSGSRYQGKGVTLRITKAGITTLKHARRRTTTCQQT</sequence>
<dbReference type="EMBL" id="LLYA01000181">
    <property type="protein sequence ID" value="KRR20076.1"/>
    <property type="molecule type" value="Genomic_DNA"/>
</dbReference>
<keyword evidence="8" id="KW-1185">Reference proteome</keyword>
<accession>A0A0R3MJG5</accession>
<dbReference type="InterPro" id="IPR036328">
    <property type="entry name" value="MliC_sf"/>
</dbReference>
<organism evidence="7 8">
    <name type="scientific">Bradyrhizobium retamae</name>
    <dbReference type="NCBI Taxonomy" id="1300035"/>
    <lineage>
        <taxon>Bacteria</taxon>
        <taxon>Pseudomonadati</taxon>
        <taxon>Pseudomonadota</taxon>
        <taxon>Alphaproteobacteria</taxon>
        <taxon>Hyphomicrobiales</taxon>
        <taxon>Nitrobacteraceae</taxon>
        <taxon>Bradyrhizobium</taxon>
    </lineage>
</organism>
<protein>
    <recommendedName>
        <fullName evidence="6">C-type lysozyme inhibitor domain-containing protein</fullName>
    </recommendedName>
</protein>
<dbReference type="Pfam" id="PF09864">
    <property type="entry name" value="MliC"/>
    <property type="match status" value="1"/>
</dbReference>
<keyword evidence="1 5" id="KW-0732">Signal</keyword>
<evidence type="ECO:0000256" key="4">
    <source>
        <dbReference type="ARBA" id="ARBA00023288"/>
    </source>
</evidence>
<dbReference type="InterPro" id="IPR018660">
    <property type="entry name" value="MliC"/>
</dbReference>
<proteinExistence type="predicted"/>
<dbReference type="Gene3D" id="2.40.128.200">
    <property type="match status" value="1"/>
</dbReference>
<evidence type="ECO:0000256" key="1">
    <source>
        <dbReference type="ARBA" id="ARBA00022729"/>
    </source>
</evidence>
<gene>
    <name evidence="7" type="ORF">CQ13_09200</name>
</gene>
<comment type="caution">
    <text evidence="7">The sequence shown here is derived from an EMBL/GenBank/DDBJ whole genome shotgun (WGS) entry which is preliminary data.</text>
</comment>
<dbReference type="AlphaFoldDB" id="A0A0R3MJG5"/>
<evidence type="ECO:0000313" key="8">
    <source>
        <dbReference type="Proteomes" id="UP000052023"/>
    </source>
</evidence>
<feature type="signal peptide" evidence="5">
    <location>
        <begin position="1"/>
        <end position="27"/>
    </location>
</feature>